<feature type="non-terminal residue" evidence="5">
    <location>
        <position position="1"/>
    </location>
</feature>
<accession>A0A0D7AX77</accession>
<dbReference type="GO" id="GO:0004674">
    <property type="term" value="F:protein serine/threonine kinase activity"/>
    <property type="evidence" value="ECO:0007669"/>
    <property type="project" value="UniProtKB-KW"/>
</dbReference>
<keyword evidence="3" id="KW-0418">Kinase</keyword>
<protein>
    <recommendedName>
        <fullName evidence="4">Alpha-type protein kinase domain-containing protein</fullName>
    </recommendedName>
</protein>
<keyword evidence="2" id="KW-0808">Transferase</keyword>
<dbReference type="AlphaFoldDB" id="A0A0D7AX77"/>
<dbReference type="Proteomes" id="UP000054007">
    <property type="component" value="Unassembled WGS sequence"/>
</dbReference>
<keyword evidence="1" id="KW-0723">Serine/threonine-protein kinase</keyword>
<proteinExistence type="predicted"/>
<dbReference type="GO" id="GO:0005524">
    <property type="term" value="F:ATP binding"/>
    <property type="evidence" value="ECO:0007669"/>
    <property type="project" value="InterPro"/>
</dbReference>
<dbReference type="Pfam" id="PF02816">
    <property type="entry name" value="Alpha_kinase"/>
    <property type="match status" value="1"/>
</dbReference>
<dbReference type="EMBL" id="KN880731">
    <property type="protein sequence ID" value="KIY62978.1"/>
    <property type="molecule type" value="Genomic_DNA"/>
</dbReference>
<name>A0A0D7AX77_9AGAR</name>
<evidence type="ECO:0000256" key="1">
    <source>
        <dbReference type="ARBA" id="ARBA00022527"/>
    </source>
</evidence>
<evidence type="ECO:0000313" key="5">
    <source>
        <dbReference type="EMBL" id="KIY62978.1"/>
    </source>
</evidence>
<organism evidence="5 6">
    <name type="scientific">Cylindrobasidium torrendii FP15055 ss-10</name>
    <dbReference type="NCBI Taxonomy" id="1314674"/>
    <lineage>
        <taxon>Eukaryota</taxon>
        <taxon>Fungi</taxon>
        <taxon>Dikarya</taxon>
        <taxon>Basidiomycota</taxon>
        <taxon>Agaricomycotina</taxon>
        <taxon>Agaricomycetes</taxon>
        <taxon>Agaricomycetidae</taxon>
        <taxon>Agaricales</taxon>
        <taxon>Marasmiineae</taxon>
        <taxon>Physalacriaceae</taxon>
        <taxon>Cylindrobasidium</taxon>
    </lineage>
</organism>
<dbReference type="Gene3D" id="3.20.200.10">
    <property type="entry name" value="MHCK/EF2 kinase"/>
    <property type="match status" value="1"/>
</dbReference>
<evidence type="ECO:0000259" key="4">
    <source>
        <dbReference type="PROSITE" id="PS51158"/>
    </source>
</evidence>
<feature type="domain" description="Alpha-type protein kinase" evidence="4">
    <location>
        <begin position="1"/>
        <end position="168"/>
    </location>
</feature>
<dbReference type="SUPFAM" id="SSF56112">
    <property type="entry name" value="Protein kinase-like (PK-like)"/>
    <property type="match status" value="1"/>
</dbReference>
<keyword evidence="6" id="KW-1185">Reference proteome</keyword>
<dbReference type="InterPro" id="IPR011009">
    <property type="entry name" value="Kinase-like_dom_sf"/>
</dbReference>
<dbReference type="OrthoDB" id="301415at2759"/>
<gene>
    <name evidence="5" type="ORF">CYLTODRAFT_360676</name>
</gene>
<dbReference type="PROSITE" id="PS51158">
    <property type="entry name" value="ALPHA_KINASE"/>
    <property type="match status" value="1"/>
</dbReference>
<evidence type="ECO:0000256" key="3">
    <source>
        <dbReference type="ARBA" id="ARBA00022777"/>
    </source>
</evidence>
<reference evidence="5 6" key="1">
    <citation type="journal article" date="2015" name="Fungal Genet. Biol.">
        <title>Evolution of novel wood decay mechanisms in Agaricales revealed by the genome sequences of Fistulina hepatica and Cylindrobasidium torrendii.</title>
        <authorList>
            <person name="Floudas D."/>
            <person name="Held B.W."/>
            <person name="Riley R."/>
            <person name="Nagy L.G."/>
            <person name="Koehler G."/>
            <person name="Ransdell A.S."/>
            <person name="Younus H."/>
            <person name="Chow J."/>
            <person name="Chiniquy J."/>
            <person name="Lipzen A."/>
            <person name="Tritt A."/>
            <person name="Sun H."/>
            <person name="Haridas S."/>
            <person name="LaButti K."/>
            <person name="Ohm R.A."/>
            <person name="Kues U."/>
            <person name="Blanchette R.A."/>
            <person name="Grigoriev I.V."/>
            <person name="Minto R.E."/>
            <person name="Hibbett D.S."/>
        </authorList>
    </citation>
    <scope>NUCLEOTIDE SEQUENCE [LARGE SCALE GENOMIC DNA]</scope>
    <source>
        <strain evidence="5 6">FP15055 ss-10</strain>
    </source>
</reference>
<sequence>QLLVDPERTPPPASIPDLEYVAAAVFLSQKPKASSGEGRETKVWDKAFILEDLIRMNAREEFVKYIHNVSPIPMVQPEDSEEDYAKAVFLAASQHLLFWRSQGTIFLSDFQGSGCFLTDCQIMSNPALTPGNDNANMFGDGNVAQGFDNFPKEHICNVWCSWFGLEPFGQTDID</sequence>
<evidence type="ECO:0000256" key="2">
    <source>
        <dbReference type="ARBA" id="ARBA00022679"/>
    </source>
</evidence>
<dbReference type="STRING" id="1314674.A0A0D7AX77"/>
<evidence type="ECO:0000313" key="6">
    <source>
        <dbReference type="Proteomes" id="UP000054007"/>
    </source>
</evidence>
<dbReference type="InterPro" id="IPR004166">
    <property type="entry name" value="a-kinase_dom"/>
</dbReference>